<evidence type="ECO:0000256" key="2">
    <source>
        <dbReference type="ARBA" id="ARBA00010112"/>
    </source>
</evidence>
<reference evidence="7" key="2">
    <citation type="submission" date="2022-06" db="UniProtKB">
        <authorList>
            <consortium name="EnsemblMetazoa"/>
        </authorList>
    </citation>
    <scope>IDENTIFICATION</scope>
    <source>
        <strain evidence="7">PS312</strain>
    </source>
</reference>
<dbReference type="InterPro" id="IPR013083">
    <property type="entry name" value="Znf_RING/FYVE/PHD"/>
</dbReference>
<evidence type="ECO:0000313" key="7">
    <source>
        <dbReference type="EnsemblMetazoa" id="PPA15192.1"/>
    </source>
</evidence>
<dbReference type="GO" id="GO:0008270">
    <property type="term" value="F:zinc ion binding"/>
    <property type="evidence" value="ECO:0007669"/>
    <property type="project" value="UniProtKB-KW"/>
</dbReference>
<evidence type="ECO:0000256" key="4">
    <source>
        <dbReference type="ARBA" id="ARBA00022729"/>
    </source>
</evidence>
<evidence type="ECO:0000256" key="3">
    <source>
        <dbReference type="ARBA" id="ARBA00022525"/>
    </source>
</evidence>
<keyword evidence="4" id="KW-0732">Signal</keyword>
<dbReference type="Pfam" id="PF10327">
    <property type="entry name" value="7TM_GPCR_Sri"/>
    <property type="match status" value="1"/>
</dbReference>
<dbReference type="OrthoDB" id="290834at2759"/>
<dbReference type="Gene3D" id="2.60.40.3330">
    <property type="match status" value="1"/>
</dbReference>
<evidence type="ECO:0000256" key="6">
    <source>
        <dbReference type="ARBA" id="ARBA00022833"/>
    </source>
</evidence>
<organism evidence="7 8">
    <name type="scientific">Pristionchus pacificus</name>
    <name type="common">Parasitic nematode worm</name>
    <dbReference type="NCBI Taxonomy" id="54126"/>
    <lineage>
        <taxon>Eukaryota</taxon>
        <taxon>Metazoa</taxon>
        <taxon>Ecdysozoa</taxon>
        <taxon>Nematoda</taxon>
        <taxon>Chromadorea</taxon>
        <taxon>Rhabditida</taxon>
        <taxon>Rhabditina</taxon>
        <taxon>Diplogasteromorpha</taxon>
        <taxon>Diplogasteroidea</taxon>
        <taxon>Neodiplogasteridae</taxon>
        <taxon>Pristionchus</taxon>
    </lineage>
</organism>
<name>A0A2A6BB55_PRIPA</name>
<proteinExistence type="inferred from homology"/>
<keyword evidence="6" id="KW-0862">Zinc</keyword>
<sequence length="700" mass="79881">MPSARKSSTSSSTDETCSICMETLASKRSVSLRPCNHSFHRTCISNWFEAGKCMMPADFTCCLCRTNCEKAADDKNDIVPRFFPFEMKEGIETFIRMLPKYEDHLVKTECEINNAIQALNKEKKLAIRKKKSKEFIVDLDEEIAKLTDRANAVADIFVNLSVEKKAEYIGLDEEKYRLENELENNETIEAEIVKIKKEMAAITKKMNEIEEEVRGRFKEFCSKMAAKTTPSPIAAPTPKTAAPAANPIDTTSSVQAGRAPAKQCPHQIADILQRAVNVTVVERDPRWNDCVNKTETDADGRFDLLIRAKELGKIEPYILIENNCNLYFDENERPPSCWRYTSYDISRYPKSSPQICACEWRGITPVEKLEMQRDRKSWDRAYFIPYGDCRFMQAYCFSSGWIPIILAILLLYLLFNHSPMYSKEFRNAIAAYHSIQMFYDIHHSYLFNPYPLFPMPIFICNGFLCRWGAPTRLLMTFTGLIASCGSVGLSTVVFMRLRNLLPLESRFRLSVRESFALMGFTAIVFISNSIGMALYAGDDPRKEAILNRTEFSWIRQRPDALVWGDMHIFPGLLVPILTTALVEITGLTFTLIYGLVFYPGILIYSAVALHRGKKELLKLTSRKVSNDQGNRMLQIQLWGSTFTFLLPLGLLISIVKLGAPTSNKYIHSVVRFLGMFLFVNNTMVAIVLHLMMNRVYQNSK</sequence>
<accession>A0A8R1YF97</accession>
<dbReference type="InterPro" id="IPR038479">
    <property type="entry name" value="Transthyretin-like_sf"/>
</dbReference>
<evidence type="ECO:0000256" key="1">
    <source>
        <dbReference type="ARBA" id="ARBA00004613"/>
    </source>
</evidence>
<dbReference type="Gene3D" id="3.30.40.10">
    <property type="entry name" value="Zinc/RING finger domain, C3HC4 (zinc finger)"/>
    <property type="match status" value="1"/>
</dbReference>
<dbReference type="AlphaFoldDB" id="A0A2A6BB55"/>
<dbReference type="InterPro" id="IPR001534">
    <property type="entry name" value="Transthyretin-like"/>
</dbReference>
<dbReference type="PANTHER" id="PTHR45830">
    <property type="entry name" value="SERPENTINE RECEPTOR, CLASS I"/>
    <property type="match status" value="1"/>
</dbReference>
<dbReference type="Pfam" id="PF01060">
    <property type="entry name" value="TTR-52"/>
    <property type="match status" value="1"/>
</dbReference>
<comment type="subcellular location">
    <subcellularLocation>
        <location evidence="1">Secreted</location>
    </subcellularLocation>
</comment>
<evidence type="ECO:0000313" key="8">
    <source>
        <dbReference type="Proteomes" id="UP000005239"/>
    </source>
</evidence>
<protein>
    <submittedName>
        <fullName evidence="7">G protein-coupled receptor</fullName>
    </submittedName>
</protein>
<dbReference type="Proteomes" id="UP000005239">
    <property type="component" value="Unassembled WGS sequence"/>
</dbReference>
<reference evidence="8" key="1">
    <citation type="journal article" date="2008" name="Nat. Genet.">
        <title>The Pristionchus pacificus genome provides a unique perspective on nematode lifestyle and parasitism.</title>
        <authorList>
            <person name="Dieterich C."/>
            <person name="Clifton S.W."/>
            <person name="Schuster L.N."/>
            <person name="Chinwalla A."/>
            <person name="Delehaunty K."/>
            <person name="Dinkelacker I."/>
            <person name="Fulton L."/>
            <person name="Fulton R."/>
            <person name="Godfrey J."/>
            <person name="Minx P."/>
            <person name="Mitreva M."/>
            <person name="Roeseler W."/>
            <person name="Tian H."/>
            <person name="Witte H."/>
            <person name="Yang S.P."/>
            <person name="Wilson R.K."/>
            <person name="Sommer R.J."/>
        </authorList>
    </citation>
    <scope>NUCLEOTIDE SEQUENCE [LARGE SCALE GENOMIC DNA]</scope>
    <source>
        <strain evidence="8">PS312</strain>
    </source>
</reference>
<dbReference type="CDD" id="cd16448">
    <property type="entry name" value="RING-H2"/>
    <property type="match status" value="1"/>
</dbReference>
<dbReference type="PROSITE" id="PS50089">
    <property type="entry name" value="ZF_RING_2"/>
    <property type="match status" value="1"/>
</dbReference>
<dbReference type="InterPro" id="IPR019429">
    <property type="entry name" value="7TM_GPCR_serpentine_rcpt_Sri"/>
</dbReference>
<dbReference type="SMART" id="SM00184">
    <property type="entry name" value="RING"/>
    <property type="match status" value="1"/>
</dbReference>
<gene>
    <name evidence="7" type="primary">WBGene00104746</name>
</gene>
<keyword evidence="5" id="KW-0479">Metal-binding</keyword>
<keyword evidence="5" id="KW-0863">Zinc-finger</keyword>
<dbReference type="GO" id="GO:0005576">
    <property type="term" value="C:extracellular region"/>
    <property type="evidence" value="ECO:0007669"/>
    <property type="project" value="UniProtKB-SubCell"/>
</dbReference>
<dbReference type="Pfam" id="PF17123">
    <property type="entry name" value="zf-RING_11"/>
    <property type="match status" value="1"/>
</dbReference>
<keyword evidence="8" id="KW-1185">Reference proteome</keyword>
<keyword evidence="3" id="KW-0964">Secreted</keyword>
<dbReference type="PANTHER" id="PTHR45830:SF15">
    <property type="entry name" value="SERPENTINE RECEPTOR, CLASS I"/>
    <property type="match status" value="1"/>
</dbReference>
<evidence type="ECO:0000256" key="5">
    <source>
        <dbReference type="ARBA" id="ARBA00022771"/>
    </source>
</evidence>
<dbReference type="GO" id="GO:0009986">
    <property type="term" value="C:cell surface"/>
    <property type="evidence" value="ECO:0007669"/>
    <property type="project" value="InterPro"/>
</dbReference>
<dbReference type="EnsemblMetazoa" id="PPA15192.1">
    <property type="protein sequence ID" value="PPA15192.1"/>
    <property type="gene ID" value="WBGene00104746"/>
</dbReference>
<comment type="similarity">
    <text evidence="2">Belongs to the nematode transthyretin-like family.</text>
</comment>
<accession>A0A2A6BB55</accession>
<dbReference type="SUPFAM" id="SSF57850">
    <property type="entry name" value="RING/U-box"/>
    <property type="match status" value="1"/>
</dbReference>
<dbReference type="InterPro" id="IPR001841">
    <property type="entry name" value="Znf_RING"/>
</dbReference>